<dbReference type="RefSeq" id="WP_188440656.1">
    <property type="nucleotide sequence ID" value="NZ_BMFD01000003.1"/>
</dbReference>
<sequence>MFKSKESNPFCLSILSFFIITSLSFTLLNCTEDKASFQQFNEEVPIYGEFVKEISIFSQSNVNLMVVDSFLVIQTRQDNVLKVYNTNNFQLLVEYGTIGNGDLQFGTPELLKNYRRTTNKNSPIISVYDLDRREINEIDLLGLINDEPQFHNQNPIDDRDNYYLNFYYSSEEYYIGVPDGSKKFILFDRIGKNEIIFPYTPKLDFEIEPVWMYSIYRPAIAVNKGKKRIAAATMLIPNLEISDFEQNLIASVSYDTVDSLKNGLEVYRKSEWFDSKHFIKDIDSNNDYILGLNYNNSSTAIYNNYDHQDLNFLQFDWEGNLLKKFILADNKFVESFAVDFDNNKVYCFLPHEKEYNLYVYDLN</sequence>
<evidence type="ECO:0008006" key="3">
    <source>
        <dbReference type="Google" id="ProtNLM"/>
    </source>
</evidence>
<proteinExistence type="predicted"/>
<reference evidence="2" key="1">
    <citation type="journal article" date="2019" name="Int. J. Syst. Evol. Microbiol.">
        <title>The Global Catalogue of Microorganisms (GCM) 10K type strain sequencing project: providing services to taxonomists for standard genome sequencing and annotation.</title>
        <authorList>
            <consortium name="The Broad Institute Genomics Platform"/>
            <consortium name="The Broad Institute Genome Sequencing Center for Infectious Disease"/>
            <person name="Wu L."/>
            <person name="Ma J."/>
        </authorList>
    </citation>
    <scope>NUCLEOTIDE SEQUENCE [LARGE SCALE GENOMIC DNA]</scope>
    <source>
        <strain evidence="2">CGMCC 1.12479</strain>
    </source>
</reference>
<gene>
    <name evidence="1" type="ORF">GCM10010993_11660</name>
</gene>
<keyword evidence="2" id="KW-1185">Reference proteome</keyword>
<evidence type="ECO:0000313" key="1">
    <source>
        <dbReference type="EMBL" id="GGC34420.1"/>
    </source>
</evidence>
<protein>
    <recommendedName>
        <fullName evidence="3">TolB-like 6-blade propeller-like</fullName>
    </recommendedName>
</protein>
<evidence type="ECO:0000313" key="2">
    <source>
        <dbReference type="Proteomes" id="UP000635885"/>
    </source>
</evidence>
<accession>A0ABQ1M709</accession>
<dbReference type="Proteomes" id="UP000635885">
    <property type="component" value="Unassembled WGS sequence"/>
</dbReference>
<organism evidence="1 2">
    <name type="scientific">Belliella aquatica</name>
    <dbReference type="NCBI Taxonomy" id="1323734"/>
    <lineage>
        <taxon>Bacteria</taxon>
        <taxon>Pseudomonadati</taxon>
        <taxon>Bacteroidota</taxon>
        <taxon>Cytophagia</taxon>
        <taxon>Cytophagales</taxon>
        <taxon>Cyclobacteriaceae</taxon>
        <taxon>Belliella</taxon>
    </lineage>
</organism>
<comment type="caution">
    <text evidence="1">The sequence shown here is derived from an EMBL/GenBank/DDBJ whole genome shotgun (WGS) entry which is preliminary data.</text>
</comment>
<name>A0ABQ1M709_9BACT</name>
<dbReference type="EMBL" id="BMFD01000003">
    <property type="protein sequence ID" value="GGC34420.1"/>
    <property type="molecule type" value="Genomic_DNA"/>
</dbReference>